<organism evidence="1 2">
    <name type="scientific">Reticulomyxa filosa</name>
    <dbReference type="NCBI Taxonomy" id="46433"/>
    <lineage>
        <taxon>Eukaryota</taxon>
        <taxon>Sar</taxon>
        <taxon>Rhizaria</taxon>
        <taxon>Retaria</taxon>
        <taxon>Foraminifera</taxon>
        <taxon>Monothalamids</taxon>
        <taxon>Reticulomyxidae</taxon>
        <taxon>Reticulomyxa</taxon>
    </lineage>
</organism>
<name>X6MMP9_RETFI</name>
<reference evidence="1 2" key="1">
    <citation type="journal article" date="2013" name="Curr. Biol.">
        <title>The Genome of the Foraminiferan Reticulomyxa filosa.</title>
        <authorList>
            <person name="Glockner G."/>
            <person name="Hulsmann N."/>
            <person name="Schleicher M."/>
            <person name="Noegel A.A."/>
            <person name="Eichinger L."/>
            <person name="Gallinger C."/>
            <person name="Pawlowski J."/>
            <person name="Sierra R."/>
            <person name="Euteneuer U."/>
            <person name="Pillet L."/>
            <person name="Moustafa A."/>
            <person name="Platzer M."/>
            <person name="Groth M."/>
            <person name="Szafranski K."/>
            <person name="Schliwa M."/>
        </authorList>
    </citation>
    <scope>NUCLEOTIDE SEQUENCE [LARGE SCALE GENOMIC DNA]</scope>
</reference>
<protein>
    <submittedName>
        <fullName evidence="1">Uncharacterized protein</fullName>
    </submittedName>
</protein>
<evidence type="ECO:0000313" key="1">
    <source>
        <dbReference type="EMBL" id="ETO15288.1"/>
    </source>
</evidence>
<dbReference type="AlphaFoldDB" id="X6MMP9"/>
<dbReference type="EMBL" id="ASPP01019278">
    <property type="protein sequence ID" value="ETO15288.1"/>
    <property type="molecule type" value="Genomic_DNA"/>
</dbReference>
<dbReference type="Proteomes" id="UP000023152">
    <property type="component" value="Unassembled WGS sequence"/>
</dbReference>
<accession>X6MMP9</accession>
<sequence>MKHLVILVFEKGKIFFILKKVRCKLKNFVTICFPPKKKRKTQYQIIGENFFVETSKVKFHELEIIIKQQFQVFNVIPKILEVFLSKQKIFKSKTNLKKICSLLKILLIVHFFLKYFQEHSTFLQMIYHFQTLDKKPKIGHESIVSIYFSIILEWRDVHYISSNCKYLSTFFFFVQKGVETRQLVGVGGQTCQQGEAGPSISADPVSSPVLANKKWWQWEVQ</sequence>
<evidence type="ECO:0000313" key="2">
    <source>
        <dbReference type="Proteomes" id="UP000023152"/>
    </source>
</evidence>
<comment type="caution">
    <text evidence="1">The sequence shown here is derived from an EMBL/GenBank/DDBJ whole genome shotgun (WGS) entry which is preliminary data.</text>
</comment>
<keyword evidence="2" id="KW-1185">Reference proteome</keyword>
<proteinExistence type="predicted"/>
<gene>
    <name evidence="1" type="ORF">RFI_22076</name>
</gene>